<feature type="compositionally biased region" description="Acidic residues" evidence="3">
    <location>
        <begin position="433"/>
        <end position="464"/>
    </location>
</feature>
<dbReference type="AlphaFoldDB" id="A0A1I7V491"/>
<dbReference type="InterPro" id="IPR009057">
    <property type="entry name" value="Homeodomain-like_sf"/>
</dbReference>
<dbReference type="PANTHER" id="PTHR19303:SF74">
    <property type="entry name" value="POGO TRANSPOSABLE ELEMENT WITH KRAB DOMAIN"/>
    <property type="match status" value="1"/>
</dbReference>
<dbReference type="PANTHER" id="PTHR19303">
    <property type="entry name" value="TRANSPOSON"/>
    <property type="match status" value="1"/>
</dbReference>
<feature type="compositionally biased region" description="Basic and acidic residues" evidence="3">
    <location>
        <begin position="416"/>
        <end position="425"/>
    </location>
</feature>
<dbReference type="PROSITE" id="PS51253">
    <property type="entry name" value="HTH_CENPB"/>
    <property type="match status" value="1"/>
</dbReference>
<dbReference type="SMART" id="SM00674">
    <property type="entry name" value="CENPB"/>
    <property type="match status" value="1"/>
</dbReference>
<dbReference type="STRING" id="1561998.A0A1I7V491"/>
<dbReference type="InterPro" id="IPR006600">
    <property type="entry name" value="HTH_CenpB_DNA-bd_dom"/>
</dbReference>
<accession>A0A1I7V491</accession>
<proteinExistence type="predicted"/>
<dbReference type="InterPro" id="IPR004875">
    <property type="entry name" value="DDE_SF_endonuclease_dom"/>
</dbReference>
<dbReference type="eggNOG" id="KOG3105">
    <property type="taxonomic scope" value="Eukaryota"/>
</dbReference>
<sequence>MNFWYGSIIAWGEVCEPQRRILRHSSRISKKVVDFSILTNNVKAAEKYGVSRQCVQQWKANKAVFEDETDKGNSKKLRLEGAGRHVKDLAADQQLAEWIRQQRAKQLRVTRVMIQQKARETPEYKGSNGWLQRFLKRHGFASRHPTTASQKPTDEHVEKIVDFCLHIEKMMKQKKYSYVYACNEIAIYLDFSSSSTINEKGAKQVSLTTTGHDKLNICVMLTARSDGFKCRPFVLIPKKRPVASIIEKFSSDMELSWSSTTFFNDELTEHFLKSIIGTTLFGNRLLVWDSYRCHTSADTKKVMRDLRVDMAVVPGGTTEFIQAPNVYWSSPFKSKIREYYEDWMIHGEKSYTESRNMRPPSMEIYLKWILDAWRHLPESLIKKSFTGCGLNNASDGSQDDEIHCFKDNGDMPEGLELLKRKREEGYQSSSSDSVEELSGEISLQEDEEDEERDYDSDDSIDIIS</sequence>
<protein>
    <submittedName>
        <fullName evidence="6">HTH CENPB-type domain-containing protein</fullName>
    </submittedName>
</protein>
<feature type="region of interest" description="Disordered" evidence="3">
    <location>
        <begin position="416"/>
        <end position="464"/>
    </location>
</feature>
<feature type="domain" description="HTH CENPB-type" evidence="4">
    <location>
        <begin position="79"/>
        <end position="144"/>
    </location>
</feature>
<keyword evidence="2" id="KW-0238">DNA-binding</keyword>
<dbReference type="Proteomes" id="UP000095282">
    <property type="component" value="Unplaced"/>
</dbReference>
<evidence type="ECO:0000256" key="3">
    <source>
        <dbReference type="SAM" id="MobiDB-lite"/>
    </source>
</evidence>
<keyword evidence="5" id="KW-1185">Reference proteome</keyword>
<evidence type="ECO:0000256" key="1">
    <source>
        <dbReference type="ARBA" id="ARBA00004123"/>
    </source>
</evidence>
<dbReference type="WBParaSite" id="Csp11.Scaffold630.g22237.t1">
    <property type="protein sequence ID" value="Csp11.Scaffold630.g22237.t1"/>
    <property type="gene ID" value="Csp11.Scaffold630.g22237"/>
</dbReference>
<dbReference type="SUPFAM" id="SSF46689">
    <property type="entry name" value="Homeodomain-like"/>
    <property type="match status" value="1"/>
</dbReference>
<evidence type="ECO:0000256" key="2">
    <source>
        <dbReference type="ARBA" id="ARBA00023125"/>
    </source>
</evidence>
<dbReference type="Pfam" id="PF03221">
    <property type="entry name" value="HTH_Tnp_Tc5"/>
    <property type="match status" value="1"/>
</dbReference>
<organism evidence="5 6">
    <name type="scientific">Caenorhabditis tropicalis</name>
    <dbReference type="NCBI Taxonomy" id="1561998"/>
    <lineage>
        <taxon>Eukaryota</taxon>
        <taxon>Metazoa</taxon>
        <taxon>Ecdysozoa</taxon>
        <taxon>Nematoda</taxon>
        <taxon>Chromadorea</taxon>
        <taxon>Rhabditida</taxon>
        <taxon>Rhabditina</taxon>
        <taxon>Rhabditomorpha</taxon>
        <taxon>Rhabditoidea</taxon>
        <taxon>Rhabditidae</taxon>
        <taxon>Peloderinae</taxon>
        <taxon>Caenorhabditis</taxon>
    </lineage>
</organism>
<evidence type="ECO:0000259" key="4">
    <source>
        <dbReference type="PROSITE" id="PS51253"/>
    </source>
</evidence>
<dbReference type="GO" id="GO:0003677">
    <property type="term" value="F:DNA binding"/>
    <property type="evidence" value="ECO:0007669"/>
    <property type="project" value="UniProtKB-KW"/>
</dbReference>
<dbReference type="Pfam" id="PF03184">
    <property type="entry name" value="DDE_1"/>
    <property type="match status" value="1"/>
</dbReference>
<evidence type="ECO:0000313" key="6">
    <source>
        <dbReference type="WBParaSite" id="Csp11.Scaffold630.g22237.t1"/>
    </source>
</evidence>
<evidence type="ECO:0000313" key="5">
    <source>
        <dbReference type="Proteomes" id="UP000095282"/>
    </source>
</evidence>
<name>A0A1I7V491_9PELO</name>
<dbReference type="GO" id="GO:0005634">
    <property type="term" value="C:nucleus"/>
    <property type="evidence" value="ECO:0007669"/>
    <property type="project" value="UniProtKB-SubCell"/>
</dbReference>
<reference evidence="6" key="1">
    <citation type="submission" date="2016-11" db="UniProtKB">
        <authorList>
            <consortium name="WormBaseParasite"/>
        </authorList>
    </citation>
    <scope>IDENTIFICATION</scope>
</reference>
<dbReference type="InterPro" id="IPR050863">
    <property type="entry name" value="CenT-Element_Derived"/>
</dbReference>
<dbReference type="Gene3D" id="1.10.10.60">
    <property type="entry name" value="Homeodomain-like"/>
    <property type="match status" value="1"/>
</dbReference>
<comment type="subcellular location">
    <subcellularLocation>
        <location evidence="1">Nucleus</location>
    </subcellularLocation>
</comment>